<dbReference type="AlphaFoldDB" id="A0A4U8UR76"/>
<proteinExistence type="predicted"/>
<dbReference type="EMBL" id="CM016762">
    <property type="protein sequence ID" value="TMS35005.1"/>
    <property type="molecule type" value="Genomic_DNA"/>
</dbReference>
<keyword evidence="3" id="KW-1185">Reference proteome</keyword>
<protein>
    <submittedName>
        <fullName evidence="2">Uncharacterized protein</fullName>
    </submittedName>
</protein>
<dbReference type="EMBL" id="AZBU02000001">
    <property type="protein sequence ID" value="TMS35005.1"/>
    <property type="molecule type" value="Genomic_DNA"/>
</dbReference>
<reference evidence="2 3" key="2">
    <citation type="journal article" date="2019" name="G3 (Bethesda)">
        <title>Hybrid Assembly of the Genome of the Entomopathogenic Nematode Steinernema carpocapsae Identifies the X-Chromosome.</title>
        <authorList>
            <person name="Serra L."/>
            <person name="Macchietto M."/>
            <person name="Macias-Munoz A."/>
            <person name="McGill C.J."/>
            <person name="Rodriguez I.M."/>
            <person name="Rodriguez B."/>
            <person name="Murad R."/>
            <person name="Mortazavi A."/>
        </authorList>
    </citation>
    <scope>NUCLEOTIDE SEQUENCE [LARGE SCALE GENOMIC DNA]</scope>
    <source>
        <strain evidence="2 3">ALL</strain>
    </source>
</reference>
<evidence type="ECO:0000313" key="2">
    <source>
        <dbReference type="EMBL" id="TMS35005.1"/>
    </source>
</evidence>
<accession>A0A4U8UR76</accession>
<reference evidence="2 3" key="1">
    <citation type="journal article" date="2015" name="Genome Biol.">
        <title>Comparative genomics of Steinernema reveals deeply conserved gene regulatory networks.</title>
        <authorList>
            <person name="Dillman A.R."/>
            <person name="Macchietto M."/>
            <person name="Porter C.F."/>
            <person name="Rogers A."/>
            <person name="Williams B."/>
            <person name="Antoshechkin I."/>
            <person name="Lee M.M."/>
            <person name="Goodwin Z."/>
            <person name="Lu X."/>
            <person name="Lewis E.E."/>
            <person name="Goodrich-Blair H."/>
            <person name="Stock S.P."/>
            <person name="Adams B.J."/>
            <person name="Sternberg P.W."/>
            <person name="Mortazavi A."/>
        </authorList>
    </citation>
    <scope>NUCLEOTIDE SEQUENCE [LARGE SCALE GENOMIC DNA]</scope>
    <source>
        <strain evidence="2 3">ALL</strain>
    </source>
</reference>
<evidence type="ECO:0000313" key="3">
    <source>
        <dbReference type="Proteomes" id="UP000298663"/>
    </source>
</evidence>
<name>A0A4U8UR76_STECR</name>
<organism evidence="2 3">
    <name type="scientific">Steinernema carpocapsae</name>
    <name type="common">Entomopathogenic nematode</name>
    <dbReference type="NCBI Taxonomy" id="34508"/>
    <lineage>
        <taxon>Eukaryota</taxon>
        <taxon>Metazoa</taxon>
        <taxon>Ecdysozoa</taxon>
        <taxon>Nematoda</taxon>
        <taxon>Chromadorea</taxon>
        <taxon>Rhabditida</taxon>
        <taxon>Tylenchina</taxon>
        <taxon>Panagrolaimomorpha</taxon>
        <taxon>Strongyloidoidea</taxon>
        <taxon>Steinernematidae</taxon>
        <taxon>Steinernema</taxon>
    </lineage>
</organism>
<sequence>MCVSSLTSVALGSDGYTEHLVTRIVPLRTFRIRMTGTVQESRTAYRFIDYSLLLTSFSRAGVCAATDGGLILYALHSRVIQVACWRAALLRLASLAAPASSSPARPTRIHGDANPGRFTGNRCSRRLPETEVAP</sequence>
<feature type="region of interest" description="Disordered" evidence="1">
    <location>
        <begin position="97"/>
        <end position="134"/>
    </location>
</feature>
<evidence type="ECO:0000256" key="1">
    <source>
        <dbReference type="SAM" id="MobiDB-lite"/>
    </source>
</evidence>
<feature type="compositionally biased region" description="Low complexity" evidence="1">
    <location>
        <begin position="97"/>
        <end position="106"/>
    </location>
</feature>
<dbReference type="Proteomes" id="UP000298663">
    <property type="component" value="Chromosome X"/>
</dbReference>
<comment type="caution">
    <text evidence="2">The sequence shown here is derived from an EMBL/GenBank/DDBJ whole genome shotgun (WGS) entry which is preliminary data.</text>
</comment>
<gene>
    <name evidence="2" type="ORF">L596_002492</name>
</gene>